<dbReference type="Proteomes" id="UP000282195">
    <property type="component" value="Plasmid pRCCGE525c"/>
</dbReference>
<organism evidence="2 3">
    <name type="scientific">Rhizobium jaguaris</name>
    <dbReference type="NCBI Taxonomy" id="1312183"/>
    <lineage>
        <taxon>Bacteria</taxon>
        <taxon>Pseudomonadati</taxon>
        <taxon>Pseudomonadota</taxon>
        <taxon>Alphaproteobacteria</taxon>
        <taxon>Hyphomicrobiales</taxon>
        <taxon>Rhizobiaceae</taxon>
        <taxon>Rhizobium/Agrobacterium group</taxon>
        <taxon>Rhizobium</taxon>
    </lineage>
</organism>
<keyword evidence="3" id="KW-1185">Reference proteome</keyword>
<name>A0A387G7Y3_9HYPH</name>
<gene>
    <name evidence="2" type="ORF">CCGE525_33605</name>
</gene>
<dbReference type="AlphaFoldDB" id="A0A387G7Y3"/>
<dbReference type="EMBL" id="CP032695">
    <property type="protein sequence ID" value="AYG63576.1"/>
    <property type="molecule type" value="Genomic_DNA"/>
</dbReference>
<accession>A0A387G7Y3</accession>
<dbReference type="RefSeq" id="WP_120708475.1">
    <property type="nucleotide sequence ID" value="NZ_CP032695.1"/>
</dbReference>
<evidence type="ECO:0000313" key="2">
    <source>
        <dbReference type="EMBL" id="AYG63576.1"/>
    </source>
</evidence>
<feature type="region of interest" description="Disordered" evidence="1">
    <location>
        <begin position="40"/>
        <end position="61"/>
    </location>
</feature>
<dbReference type="KEGG" id="rjg:CCGE525_33605"/>
<proteinExistence type="predicted"/>
<evidence type="ECO:0000313" key="3">
    <source>
        <dbReference type="Proteomes" id="UP000282195"/>
    </source>
</evidence>
<keyword evidence="2" id="KW-0614">Plasmid</keyword>
<reference evidence="2 3" key="1">
    <citation type="submission" date="2018-10" db="EMBL/GenBank/DDBJ databases">
        <title>Rhizobium etli, R. leguminosarum and a new Rhizobium genospecies from Phaseolus dumosus.</title>
        <authorList>
            <person name="Ramirez-Puebla S.T."/>
            <person name="Rogel-Hernandez M.A."/>
            <person name="Guerrero G."/>
            <person name="Ormeno-Orrillo E."/>
            <person name="Martinez-Romero J.C."/>
            <person name="Negrete-Yankelevich S."/>
            <person name="Martinez-Romero E."/>
        </authorList>
    </citation>
    <scope>NUCLEOTIDE SEQUENCE [LARGE SCALE GENOMIC DNA]</scope>
    <source>
        <strain evidence="2 3">CCGE525</strain>
        <plasmid evidence="3">prccge525c</plasmid>
    </source>
</reference>
<protein>
    <submittedName>
        <fullName evidence="2">Uncharacterized protein</fullName>
    </submittedName>
</protein>
<evidence type="ECO:0000256" key="1">
    <source>
        <dbReference type="SAM" id="MobiDB-lite"/>
    </source>
</evidence>
<geneLocation type="plasmid" evidence="3">
    <name>prccge525c</name>
</geneLocation>
<sequence length="61" mass="6544">MPISSHTLPEGLRALSAFALMKVKITSLSSGYLLCHERMGGNRSYHNPQPTAGLPSFDAGQ</sequence>